<accession>A0A238C3B6</accession>
<keyword evidence="2" id="KW-1185">Reference proteome</keyword>
<dbReference type="Proteomes" id="UP000242913">
    <property type="component" value="Unassembled WGS sequence"/>
</dbReference>
<gene>
    <name evidence="1" type="ORF">X798_01134</name>
</gene>
<dbReference type="AlphaFoldDB" id="A0A238C3B6"/>
<dbReference type="OrthoDB" id="5835768at2759"/>
<evidence type="ECO:0000313" key="2">
    <source>
        <dbReference type="Proteomes" id="UP000242913"/>
    </source>
</evidence>
<organism evidence="1 2">
    <name type="scientific">Onchocerca flexuosa</name>
    <dbReference type="NCBI Taxonomy" id="387005"/>
    <lineage>
        <taxon>Eukaryota</taxon>
        <taxon>Metazoa</taxon>
        <taxon>Ecdysozoa</taxon>
        <taxon>Nematoda</taxon>
        <taxon>Chromadorea</taxon>
        <taxon>Rhabditida</taxon>
        <taxon>Spirurina</taxon>
        <taxon>Spiruromorpha</taxon>
        <taxon>Filarioidea</taxon>
        <taxon>Onchocercidae</taxon>
        <taxon>Onchocerca</taxon>
    </lineage>
</organism>
<proteinExistence type="predicted"/>
<reference evidence="1 2" key="1">
    <citation type="submission" date="2015-12" db="EMBL/GenBank/DDBJ databases">
        <title>Draft genome of the nematode, Onchocerca flexuosa.</title>
        <authorList>
            <person name="Mitreva M."/>
        </authorList>
    </citation>
    <scope>NUCLEOTIDE SEQUENCE [LARGE SCALE GENOMIC DNA]</scope>
    <source>
        <strain evidence="1">Red Deer</strain>
    </source>
</reference>
<sequence>MLVSIRENCKLFVTFCDFLRRKWDVVGGRLSPLCYPLTLVRFWISMTDLILQCTLDEFNIKYWCSTSRFLGKKKNDEDEKTMELVPHNIFEKLSDSSRSRTGFLELLKL</sequence>
<evidence type="ECO:0000313" key="1">
    <source>
        <dbReference type="EMBL" id="OZC11953.1"/>
    </source>
</evidence>
<protein>
    <submittedName>
        <fullName evidence="1">Uncharacterized protein</fullName>
    </submittedName>
</protein>
<dbReference type="EMBL" id="KZ269979">
    <property type="protein sequence ID" value="OZC11953.1"/>
    <property type="molecule type" value="Genomic_DNA"/>
</dbReference>
<name>A0A238C3B6_9BILA</name>